<accession>A0A3N4GW28</accession>
<evidence type="ECO:0000313" key="1">
    <source>
        <dbReference type="EMBL" id="RPA64916.1"/>
    </source>
</evidence>
<keyword evidence="2" id="KW-1185">Reference proteome</keyword>
<reference evidence="1 2" key="1">
    <citation type="submission" date="2018-11" db="EMBL/GenBank/DDBJ databases">
        <title>Draft genome sequence of Gordonia sp. RS15-1S isolated from rice stems.</title>
        <authorList>
            <person name="Muangham S."/>
        </authorList>
    </citation>
    <scope>NUCLEOTIDE SEQUENCE [LARGE SCALE GENOMIC DNA]</scope>
    <source>
        <strain evidence="1 2">RS15-1S</strain>
    </source>
</reference>
<gene>
    <name evidence="1" type="ORF">EF294_07480</name>
</gene>
<dbReference type="RefSeq" id="WP_123927505.1">
    <property type="nucleotide sequence ID" value="NZ_JBPSDP010000004.1"/>
</dbReference>
<evidence type="ECO:0008006" key="3">
    <source>
        <dbReference type="Google" id="ProtNLM"/>
    </source>
</evidence>
<dbReference type="EMBL" id="RKMH01000004">
    <property type="protein sequence ID" value="RPA64916.1"/>
    <property type="molecule type" value="Genomic_DNA"/>
</dbReference>
<evidence type="ECO:0000313" key="2">
    <source>
        <dbReference type="Proteomes" id="UP000267536"/>
    </source>
</evidence>
<protein>
    <recommendedName>
        <fullName evidence="3">Head-to-tail adaptor</fullName>
    </recommendedName>
</protein>
<proteinExistence type="predicted"/>
<dbReference type="Proteomes" id="UP000267536">
    <property type="component" value="Unassembled WGS sequence"/>
</dbReference>
<dbReference type="AlphaFoldDB" id="A0A3N4GW28"/>
<comment type="caution">
    <text evidence="1">The sequence shown here is derived from an EMBL/GenBank/DDBJ whole genome shotgun (WGS) entry which is preliminary data.</text>
</comment>
<sequence>MPAVTITTDDLAPFATIEPAKAQAMIVDALGMAKLLAPCITEDDFAYPDAAKAVIRGAILRWNDAGTGAITTKQAGPYQQVIDSNTRRNNLFWPSEITQLQTMCKTSSEVFALDTAPSGRRGHSVWCSIGLGGDSCSCGANLTNFEYPLWETDCG</sequence>
<organism evidence="1 2">
    <name type="scientific">Gordonia oryzae</name>
    <dbReference type="NCBI Taxonomy" id="2487349"/>
    <lineage>
        <taxon>Bacteria</taxon>
        <taxon>Bacillati</taxon>
        <taxon>Actinomycetota</taxon>
        <taxon>Actinomycetes</taxon>
        <taxon>Mycobacteriales</taxon>
        <taxon>Gordoniaceae</taxon>
        <taxon>Gordonia</taxon>
    </lineage>
</organism>
<dbReference type="OrthoDB" id="3730242at2"/>
<name>A0A3N4GW28_9ACTN</name>